<comment type="caution">
    <text evidence="1">The sequence shown here is derived from an EMBL/GenBank/DDBJ whole genome shotgun (WGS) entry which is preliminary data.</text>
</comment>
<name>A0A328P2D2_9GAMM</name>
<dbReference type="Proteomes" id="UP000248926">
    <property type="component" value="Unassembled WGS sequence"/>
</dbReference>
<dbReference type="RefSeq" id="WP_111983271.1">
    <property type="nucleotide sequence ID" value="NZ_NFZS01000002.1"/>
</dbReference>
<evidence type="ECO:0000313" key="2">
    <source>
        <dbReference type="Proteomes" id="UP000248926"/>
    </source>
</evidence>
<sequence length="404" mass="44194">MSAGNPMLHEALRAVAGQAETLTTAGPLSIAFYHWVLTEGLSTQQSAAMARDLCEEIAGGGRSIHAVAALGFLLSIDPTLSDACRESFAQGADWLMGRRGDSQTALVSLMQPLAHTGVLVGLLATSDDVRWPKFGAWFASLYAKLQPLLPAEVGWRHELLSMIKTRSEVGLNGELAVVPATAGAAIYVARRLADASPAVDNDFASQLLSRIKSVVYDDPEQAALDLGAFHYLAQGAAQIDLRAPSLDDVGLLLRRLPSGLRRWTWDEQKKTPNSTAQKWAVENEYHFQNLLCAVLAPVLPDLRDEEWLASVGQKKPRADLVVPSLHLVIEVKYWRKSSTPQDLISQIGEDVSLYLKRGSPYRKVLPIIWDQGRRTEQYDLLIAGLSEIRDVVSPVVIAQPAFMV</sequence>
<protein>
    <submittedName>
        <fullName evidence="1">Uncharacterized protein</fullName>
    </submittedName>
</protein>
<dbReference type="Pfam" id="PF18742">
    <property type="entry name" value="DpnII-MboI"/>
    <property type="match status" value="1"/>
</dbReference>
<evidence type="ECO:0000313" key="1">
    <source>
        <dbReference type="EMBL" id="RAO76328.1"/>
    </source>
</evidence>
<keyword evidence="2" id="KW-1185">Reference proteome</keyword>
<organism evidence="1 2">
    <name type="scientific">Dyella jiangningensis</name>
    <dbReference type="NCBI Taxonomy" id="1379159"/>
    <lineage>
        <taxon>Bacteria</taxon>
        <taxon>Pseudomonadati</taxon>
        <taxon>Pseudomonadota</taxon>
        <taxon>Gammaproteobacteria</taxon>
        <taxon>Lysobacterales</taxon>
        <taxon>Rhodanobacteraceae</taxon>
        <taxon>Dyella</taxon>
    </lineage>
</organism>
<gene>
    <name evidence="1" type="ORF">CA260_11635</name>
</gene>
<dbReference type="EMBL" id="NFZS01000002">
    <property type="protein sequence ID" value="RAO76328.1"/>
    <property type="molecule type" value="Genomic_DNA"/>
</dbReference>
<reference evidence="1 2" key="1">
    <citation type="journal article" date="2018" name="Genet. Mol. Biol.">
        <title>The genome sequence of Dyella jiangningensis FCAV SCS01 from a lignocellulose-decomposing microbial consortium metagenome reveals potential for biotechnological applications.</title>
        <authorList>
            <person name="Desiderato J.G."/>
            <person name="Alvarenga D.O."/>
            <person name="Constancio M.T.L."/>
            <person name="Alves L.M.C."/>
            <person name="Varani A.M."/>
        </authorList>
    </citation>
    <scope>NUCLEOTIDE SEQUENCE [LARGE SCALE GENOMIC DNA]</scope>
    <source>
        <strain evidence="1 2">FCAV SCS01</strain>
    </source>
</reference>
<proteinExistence type="predicted"/>
<dbReference type="AlphaFoldDB" id="A0A328P2D2"/>
<accession>A0A328P2D2</accession>
<dbReference type="OrthoDB" id="3684535at2"/>